<dbReference type="STRING" id="151549.A0A4C1Z3X2"/>
<dbReference type="SUPFAM" id="SSF49313">
    <property type="entry name" value="Cadherin-like"/>
    <property type="match status" value="22"/>
</dbReference>
<dbReference type="GO" id="GO:0008013">
    <property type="term" value="F:beta-catenin binding"/>
    <property type="evidence" value="ECO:0007669"/>
    <property type="project" value="TreeGrafter"/>
</dbReference>
<dbReference type="PANTHER" id="PTHR24027:SF438">
    <property type="entry name" value="CADHERIN 23"/>
    <property type="match status" value="1"/>
</dbReference>
<evidence type="ECO:0000256" key="3">
    <source>
        <dbReference type="ARBA" id="ARBA00022692"/>
    </source>
</evidence>
<comment type="subcellular location">
    <subcellularLocation>
        <location evidence="1">Membrane</location>
        <topology evidence="1">Single-pass membrane protein</topology>
    </subcellularLocation>
</comment>
<comment type="caution">
    <text evidence="13">Lacks conserved residue(s) required for the propagation of feature annotation.</text>
</comment>
<dbReference type="InterPro" id="IPR015919">
    <property type="entry name" value="Cadherin-like_sf"/>
</dbReference>
<organism evidence="17 18">
    <name type="scientific">Eumeta variegata</name>
    <name type="common">Bagworm moth</name>
    <name type="synonym">Eumeta japonica</name>
    <dbReference type="NCBI Taxonomy" id="151549"/>
    <lineage>
        <taxon>Eukaryota</taxon>
        <taxon>Metazoa</taxon>
        <taxon>Ecdysozoa</taxon>
        <taxon>Arthropoda</taxon>
        <taxon>Hexapoda</taxon>
        <taxon>Insecta</taxon>
        <taxon>Pterygota</taxon>
        <taxon>Neoptera</taxon>
        <taxon>Endopterygota</taxon>
        <taxon>Lepidoptera</taxon>
        <taxon>Glossata</taxon>
        <taxon>Ditrysia</taxon>
        <taxon>Tineoidea</taxon>
        <taxon>Psychidae</taxon>
        <taxon>Oiketicinae</taxon>
        <taxon>Eumeta</taxon>
    </lineage>
</organism>
<dbReference type="InterPro" id="IPR001791">
    <property type="entry name" value="Laminin_G"/>
</dbReference>
<evidence type="ECO:0000256" key="10">
    <source>
        <dbReference type="ARBA" id="ARBA00023157"/>
    </source>
</evidence>
<dbReference type="Pfam" id="PF00028">
    <property type="entry name" value="Cadherin"/>
    <property type="match status" value="14"/>
</dbReference>
<dbReference type="GO" id="GO:0001736">
    <property type="term" value="P:establishment of planar polarity"/>
    <property type="evidence" value="ECO:0007669"/>
    <property type="project" value="UniProtKB-ARBA"/>
</dbReference>
<feature type="domain" description="Cadherin" evidence="16">
    <location>
        <begin position="962"/>
        <end position="1054"/>
    </location>
</feature>
<dbReference type="GO" id="GO:0016342">
    <property type="term" value="C:catenin complex"/>
    <property type="evidence" value="ECO:0007669"/>
    <property type="project" value="TreeGrafter"/>
</dbReference>
<evidence type="ECO:0000259" key="15">
    <source>
        <dbReference type="PROSITE" id="PS50025"/>
    </source>
</evidence>
<evidence type="ECO:0000256" key="6">
    <source>
        <dbReference type="ARBA" id="ARBA00022837"/>
    </source>
</evidence>
<dbReference type="CDD" id="cd11304">
    <property type="entry name" value="Cadherin_repeat"/>
    <property type="match status" value="22"/>
</dbReference>
<feature type="compositionally biased region" description="Pro residues" evidence="14">
    <location>
        <begin position="2927"/>
        <end position="2937"/>
    </location>
</feature>
<keyword evidence="6 12" id="KW-0106">Calcium</keyword>
<feature type="domain" description="Cadherin" evidence="16">
    <location>
        <begin position="106"/>
        <end position="192"/>
    </location>
</feature>
<feature type="domain" description="Cadherin" evidence="16">
    <location>
        <begin position="641"/>
        <end position="755"/>
    </location>
</feature>
<feature type="domain" description="Cadherin" evidence="16">
    <location>
        <begin position="1857"/>
        <end position="1956"/>
    </location>
</feature>
<dbReference type="PROSITE" id="PS00232">
    <property type="entry name" value="CADHERIN_1"/>
    <property type="match status" value="5"/>
</dbReference>
<feature type="domain" description="Cadherin" evidence="16">
    <location>
        <begin position="2379"/>
        <end position="2483"/>
    </location>
</feature>
<feature type="domain" description="Cadherin" evidence="16">
    <location>
        <begin position="1434"/>
        <end position="1536"/>
    </location>
</feature>
<keyword evidence="8" id="KW-1133">Transmembrane helix</keyword>
<keyword evidence="3" id="KW-0812">Transmembrane</keyword>
<name>A0A4C1Z3X2_EUMVA</name>
<proteinExistence type="predicted"/>
<dbReference type="PROSITE" id="PS50268">
    <property type="entry name" value="CADHERIN_2"/>
    <property type="match status" value="23"/>
</dbReference>
<evidence type="ECO:0000256" key="4">
    <source>
        <dbReference type="ARBA" id="ARBA00022729"/>
    </source>
</evidence>
<sequence length="3011" mass="326617">MVQRLLKEKPPGPGGTLTASMSQLFRRKVNVTQRICDQYSLIIIFVIPHPKAFEGVLRRLRSHLEKKRSKRFAYRGGLSMTFELILKVQSGLFFWEGRDLYAQMLVLVEVTALDADAGSNGSVRYAVRARGSARDLFRVDARSGRLVALRVPPASLYRLHVRACDEGLPARCTVARVAVRAVAAGGGRAPQLESLHKLHVAELDAPGLLLAVVRAADPDGDPLYYDIVDGDPRREFYLGRHTGNLLLARRLLYERQNAYALNVSVTDGRHAAYGSVAVIVINDVNEDGVHFARDRYDVDVEESARPGAALVALRAAGAGRLLYGLHAARTPASLALFRLDSLTGVLELAAPLDRETATLHELTVWVRDGAPRASRAFARVAVHVHDNDEHAPDWGPRRLVTARLPHRAPPGANEHADPLESKWSTPPEVIWNPRGVIIALPASCLDRISDGEGSTLVAKLRATDLDAGENARIVYSLADGGAGGLFAVHPVLGDVTLTAPLPAAPHDYTLQVRAANPPPGARAATLPLHVLLVEPDDAPPRFLRAYWLAEVYENEPAGALLLTLEARSPSTVWFELESGTDAAAFKLNPAAGALTTIRPLDYERQNLYNLSVRANNMGGGWSRAHVVVHVLDRNEFPPVLERTEYTGRVSEAAALGTLVVQAASAAPLVLSTVDADSPANRRRAYEIVEQDAATVFAIDPVTGALAVSRALDYEATPRYRFTVKVVDKGSPRLYADSAATVTVLVDDVNDCPPRFERPSFNATLLLPSAAGVLVAQARATDLDTADAALRYNIIEGDERAAFVIDGVGTISVGDATRLAASAHLRLRIRVSDGLHSSTTRLDIYVKEMPNSGLVFEKPDYFGSVSENSTKMVTVMVMNVLGTALDEHIFFHILNPNDMFTIGRTSGAVRTAGRRFDRESRDSYLLLVEARSEPAAGAEEARVARSRLHVAVTDVNDNCPVFVERPYVAGVAGGADVGAEVMRVRALDADAGDNGQVRYEMKRGHGELFRVERHSGRITLKQPLEARNQLYRLVVAAFDGGVPACGAEAEVEVRVWGGGAAPWWQRARLEAVAREDMAPGAVLAPVLTAHSPLGRPLVYTLLPTEPSDAAALAALRLFELDFDTVMKVRMHVGGGWGLSVSERAISAQRPVFRDKGKCALRVAGALDYETAHEHALVVRATDAVTGAQADAALLVRVEDANDCTPQFEHEEYRARVSEALAPGALALRLLAADNDTGVNAELTYWLVEEEGASVGAEHFLVDGTTGEVRVARALDRERCATHHLLVGVRDAGATPRSAVAHVWLELEDVNDSAPRVQKPLVAARLWEAAVRGHVVARVAAYDPDESDMHRLQYALADPDEARARAFHVEPSNGLIMVGDGRAFAALVSGSGDGSSGGGVRRAISLNISVSDGAHAAFARVKIALTPDNTAPPQFTHLLYEARIAENQPPPLLLTTVKAHDPDWGEYGTIMYSIPSTLLCETFAVDPSTGAVTTRVPLDRERRAEWSVPVMASDGGGLLRHTSVRVRVADLNDNAPVFFHREYRASVRSDSRHPFITVLASDSDDGDNANIVYAIYEPEPEAGPDAGSQQTVRGLFAVDPQSGAVSLTRNASQYESQLVSCWVRATDGGGLYATAPLAVYVLGSDERAPALRLAHADFFLPESASPGTLITELGTLNDGVVLRLAGGLWPRDLFAVDALGRLTLAGALDRETQSVHHIGVLATAAGAESEAAPASMAQVVLHVLDENEHAPVFHSQPYVVYVAENTPPHSSILQVVAEDADAGSNGEVRYAFAEGAGPFSLDAHSGWLTLTTALDRERTPEHRLAVVATDGAAVAQRRAARTTVVVRLRDYDDCEPIFAQERYVTDVPEDAIPGTVVVRLELRDGDYEENSVDMYVTDGDLGCQFGVRASGEVFVARPLDRERMAIYSLRVFASDGKFSASTSLVITVTDVNDNPPHCVRQRYRVSLTEDASVGTHVAVVEVRDADEPQHARPRFYLTGDGSDRFSVDKDSGRVTVAAPLDRETRAAYILRVHAQDRERVDWECSSELEITLDDVNDNAPRFTVAQYGVTLPEDAELGTLVAKAHAVDADAGLNRFVRYELDETSTDTADVAIFRVASDGIVTLAAPLDRETRAAHRAVIVARDSGEPQRTASALLVLTVADVNDNPPRFEFAQYFARVPELDEVGTEILRVTAISADSGVNADVYYAIAGGDEHDTFAIDRNSGAISIARPLDYEKTQEYMLTVQAVDGGEPPLNDLASINITVLDCNDNPPVFAQNIYEARVREDASVGYRVVQAIADDADTGPSGRVIYSIERGNENTHFIIDPDTGYVSVTATLDRETRDFYELIVRADDRGVPALHSTAVLRIRVTDVNDNAPMFTQANYTAVVREDSSLGYTVLRLVVTDADAPPNGPPFTFDFQAGNEMGAFRLEQDGRLETAARFNRRAKERHILRVRVFDNGTPPLFSDARVEVRVVERSQYPPVVTPLDVLVNSYRDEFPGGIIGRVHASDRDAYDTLTYSLTTSTAAAALFTIDTADGTLRAQPRLDAGEYRLNVTVTDGKFGANAIVRVIVIIISEEILNEAVVVRFREVADADFVLAHRKGFVRAVCNAMSARISDVMLLAVQPSAEGESDKMSRVRRQVARDLDVVFAVRASGGSLHAAETIRRRLNANLAELEQITRLVVEELVRGACGGCIHGTCSERVEILGDRVHVVATEMFSLVSAPARLRAACACLPGFTGVRCEVVVPALAADEEQEVAHLPGDAYLMYRVDAGVVNGRRLLADELLLSMRFRTRRSFGTLAFAAGRIDYNILEIENGFVQFRQSLGSGEGTVRVDTPVADDAWHQLRLERRGASVRLTVDRHVAAGHAPPPAAVLDLRHDILTVGTRLERHAHALAPDQPARSFVGCLADLRLAGEPLPLAESGPSPAQPQPQPQPPRVQLMRKVRVRIATFCPQLVEPTVCASYPCLHALYKIKRSGPRTDPCGTLRITSAREENTEPLPLRTSTKLTSI</sequence>
<dbReference type="InterPro" id="IPR039808">
    <property type="entry name" value="Cadherin"/>
</dbReference>
<dbReference type="Proteomes" id="UP000299102">
    <property type="component" value="Unassembled WGS sequence"/>
</dbReference>
<dbReference type="FunFam" id="2.60.40.60:FF:000059">
    <property type="entry name" value="FAT atypical cadherin 3"/>
    <property type="match status" value="1"/>
</dbReference>
<dbReference type="Pfam" id="PF02210">
    <property type="entry name" value="Laminin_G_2"/>
    <property type="match status" value="1"/>
</dbReference>
<dbReference type="FunFam" id="2.60.40.60:FF:000013">
    <property type="entry name" value="Cadherin EGF LAG seven-pass G-type receptor"/>
    <property type="match status" value="1"/>
</dbReference>
<keyword evidence="2" id="KW-0245">EGF-like domain</keyword>
<feature type="domain" description="Cadherin" evidence="16">
    <location>
        <begin position="756"/>
        <end position="860"/>
    </location>
</feature>
<feature type="domain" description="Cadherin" evidence="16">
    <location>
        <begin position="1752"/>
        <end position="1856"/>
    </location>
</feature>
<keyword evidence="5" id="KW-0677">Repeat</keyword>
<evidence type="ECO:0000256" key="1">
    <source>
        <dbReference type="ARBA" id="ARBA00004167"/>
    </source>
</evidence>
<keyword evidence="4" id="KW-0732">Signal</keyword>
<reference evidence="17 18" key="1">
    <citation type="journal article" date="2019" name="Commun. Biol.">
        <title>The bagworm genome reveals a unique fibroin gene that provides high tensile strength.</title>
        <authorList>
            <person name="Kono N."/>
            <person name="Nakamura H."/>
            <person name="Ohtoshi R."/>
            <person name="Tomita M."/>
            <person name="Numata K."/>
            <person name="Arakawa K."/>
        </authorList>
    </citation>
    <scope>NUCLEOTIDE SEQUENCE [LARGE SCALE GENOMIC DNA]</scope>
</reference>
<keyword evidence="9" id="KW-0472">Membrane</keyword>
<feature type="domain" description="Cadherin" evidence="16">
    <location>
        <begin position="1207"/>
        <end position="1315"/>
    </location>
</feature>
<evidence type="ECO:0000256" key="2">
    <source>
        <dbReference type="ARBA" id="ARBA00022536"/>
    </source>
</evidence>
<keyword evidence="18" id="KW-1185">Reference proteome</keyword>
<evidence type="ECO:0000256" key="14">
    <source>
        <dbReference type="SAM" id="MobiDB-lite"/>
    </source>
</evidence>
<evidence type="ECO:0000313" key="18">
    <source>
        <dbReference type="Proteomes" id="UP000299102"/>
    </source>
</evidence>
<feature type="region of interest" description="Disordered" evidence="14">
    <location>
        <begin position="2918"/>
        <end position="2938"/>
    </location>
</feature>
<dbReference type="InterPro" id="IPR020894">
    <property type="entry name" value="Cadherin_CS"/>
</dbReference>
<feature type="domain" description="Cadherin" evidence="16">
    <location>
        <begin position="856"/>
        <end position="961"/>
    </location>
</feature>
<dbReference type="SMART" id="SM00282">
    <property type="entry name" value="LamG"/>
    <property type="match status" value="1"/>
</dbReference>
<accession>A0A4C1Z3X2</accession>
<feature type="domain" description="Cadherin" evidence="16">
    <location>
        <begin position="2169"/>
        <end position="2273"/>
    </location>
</feature>
<keyword evidence="10" id="KW-1015">Disulfide bond</keyword>
<feature type="domain" description="Cadherin" evidence="16">
    <location>
        <begin position="1957"/>
        <end position="2060"/>
    </location>
</feature>
<feature type="domain" description="Cadherin" evidence="16">
    <location>
        <begin position="453"/>
        <end position="542"/>
    </location>
</feature>
<evidence type="ECO:0000259" key="16">
    <source>
        <dbReference type="PROSITE" id="PS50268"/>
    </source>
</evidence>
<evidence type="ECO:0000256" key="7">
    <source>
        <dbReference type="ARBA" id="ARBA00022889"/>
    </source>
</evidence>
<evidence type="ECO:0000256" key="11">
    <source>
        <dbReference type="ARBA" id="ARBA00023180"/>
    </source>
</evidence>
<evidence type="ECO:0000256" key="8">
    <source>
        <dbReference type="ARBA" id="ARBA00022989"/>
    </source>
</evidence>
<dbReference type="PRINTS" id="PR00205">
    <property type="entry name" value="CADHERIN"/>
</dbReference>
<feature type="domain" description="Laminin G" evidence="15">
    <location>
        <begin position="2755"/>
        <end position="2953"/>
    </location>
</feature>
<feature type="domain" description="Cadherin" evidence="16">
    <location>
        <begin position="1537"/>
        <end position="1649"/>
    </location>
</feature>
<dbReference type="PANTHER" id="PTHR24027">
    <property type="entry name" value="CADHERIN-23"/>
    <property type="match status" value="1"/>
</dbReference>
<evidence type="ECO:0000256" key="13">
    <source>
        <dbReference type="PROSITE-ProRule" id="PRU00122"/>
    </source>
</evidence>
<evidence type="ECO:0000256" key="9">
    <source>
        <dbReference type="ARBA" id="ARBA00023136"/>
    </source>
</evidence>
<keyword evidence="7" id="KW-0130">Cell adhesion</keyword>
<feature type="domain" description="Cadherin" evidence="16">
    <location>
        <begin position="1692"/>
        <end position="1751"/>
    </location>
</feature>
<keyword evidence="11" id="KW-0325">Glycoprotein</keyword>
<dbReference type="SMART" id="SM00112">
    <property type="entry name" value="CA"/>
    <property type="match status" value="23"/>
</dbReference>
<comment type="caution">
    <text evidence="17">The sequence shown here is derived from an EMBL/GenBank/DDBJ whole genome shotgun (WGS) entry which is preliminary data.</text>
</comment>
<dbReference type="FunFam" id="2.60.40.60:FF:000053">
    <property type="entry name" value="FAT atypical cadherin 3"/>
    <property type="match status" value="1"/>
</dbReference>
<protein>
    <submittedName>
        <fullName evidence="17">Fat-like cadherin-related tumor suppressor homolog</fullName>
    </submittedName>
</protein>
<evidence type="ECO:0000256" key="5">
    <source>
        <dbReference type="ARBA" id="ARBA00022737"/>
    </source>
</evidence>
<dbReference type="GO" id="GO:0048513">
    <property type="term" value="P:animal organ development"/>
    <property type="evidence" value="ECO:0007669"/>
    <property type="project" value="UniProtKB-ARBA"/>
</dbReference>
<dbReference type="GO" id="GO:0005509">
    <property type="term" value="F:calcium ion binding"/>
    <property type="evidence" value="ECO:0007669"/>
    <property type="project" value="UniProtKB-UniRule"/>
</dbReference>
<dbReference type="InterPro" id="IPR002126">
    <property type="entry name" value="Cadherin-like_dom"/>
</dbReference>
<feature type="domain" description="Cadherin" evidence="16">
    <location>
        <begin position="292"/>
        <end position="394"/>
    </location>
</feature>
<dbReference type="Gene3D" id="2.60.40.60">
    <property type="entry name" value="Cadherins"/>
    <property type="match status" value="23"/>
</dbReference>
<dbReference type="FunFam" id="2.60.40.60:FF:000024">
    <property type="entry name" value="FAT atypical cadherin 3"/>
    <property type="match status" value="1"/>
</dbReference>
<feature type="domain" description="Cadherin" evidence="16">
    <location>
        <begin position="2498"/>
        <end position="2583"/>
    </location>
</feature>
<dbReference type="CDD" id="cd00110">
    <property type="entry name" value="LamG"/>
    <property type="match status" value="1"/>
</dbReference>
<feature type="domain" description="Cadherin" evidence="16">
    <location>
        <begin position="2274"/>
        <end position="2378"/>
    </location>
</feature>
<gene>
    <name evidence="17" type="primary">kug</name>
    <name evidence="17" type="ORF">EVAR_53721_1</name>
</gene>
<feature type="domain" description="Cadherin" evidence="16">
    <location>
        <begin position="192"/>
        <end position="291"/>
    </location>
</feature>
<dbReference type="GO" id="GO:0007156">
    <property type="term" value="P:homophilic cell adhesion via plasma membrane adhesion molecules"/>
    <property type="evidence" value="ECO:0007669"/>
    <property type="project" value="InterPro"/>
</dbReference>
<dbReference type="FunFam" id="2.60.40.60:FF:000084">
    <property type="entry name" value="FAT atypical cadherin 3"/>
    <property type="match status" value="1"/>
</dbReference>
<feature type="domain" description="Cadherin" evidence="16">
    <location>
        <begin position="1316"/>
        <end position="1433"/>
    </location>
</feature>
<dbReference type="GO" id="GO:0007424">
    <property type="term" value="P:open tracheal system development"/>
    <property type="evidence" value="ECO:0007669"/>
    <property type="project" value="UniProtKB-ARBA"/>
</dbReference>
<dbReference type="FunFam" id="2.60.40.60:FF:000020">
    <property type="entry name" value="Dachsous cadherin-related 1b"/>
    <property type="match status" value="4"/>
</dbReference>
<evidence type="ECO:0000313" key="17">
    <source>
        <dbReference type="EMBL" id="GBP81327.1"/>
    </source>
</evidence>
<dbReference type="FunFam" id="2.60.40.60:FF:000275">
    <property type="entry name" value="Si:dkey-30k22.7"/>
    <property type="match status" value="1"/>
</dbReference>
<feature type="domain" description="Cadherin" evidence="16">
    <location>
        <begin position="2061"/>
        <end position="2168"/>
    </location>
</feature>
<dbReference type="OrthoDB" id="6252479at2759"/>
<dbReference type="SUPFAM" id="SSF49899">
    <property type="entry name" value="Concanavalin A-like lectins/glucanases"/>
    <property type="match status" value="1"/>
</dbReference>
<feature type="domain" description="Cadherin" evidence="16">
    <location>
        <begin position="543"/>
        <end position="640"/>
    </location>
</feature>
<dbReference type="GO" id="GO:0016477">
    <property type="term" value="P:cell migration"/>
    <property type="evidence" value="ECO:0007669"/>
    <property type="project" value="TreeGrafter"/>
</dbReference>
<evidence type="ECO:0000256" key="12">
    <source>
        <dbReference type="PROSITE-ProRule" id="PRU00043"/>
    </source>
</evidence>
<dbReference type="EMBL" id="BGZK01001506">
    <property type="protein sequence ID" value="GBP81327.1"/>
    <property type="molecule type" value="Genomic_DNA"/>
</dbReference>
<dbReference type="InterPro" id="IPR013320">
    <property type="entry name" value="ConA-like_dom_sf"/>
</dbReference>
<dbReference type="GO" id="GO:0030855">
    <property type="term" value="P:epithelial cell differentiation"/>
    <property type="evidence" value="ECO:0007669"/>
    <property type="project" value="UniProtKB-ARBA"/>
</dbReference>
<feature type="domain" description="Cadherin" evidence="16">
    <location>
        <begin position="1064"/>
        <end position="1206"/>
    </location>
</feature>
<dbReference type="PROSITE" id="PS50025">
    <property type="entry name" value="LAM_G_DOMAIN"/>
    <property type="match status" value="1"/>
</dbReference>
<dbReference type="Gene3D" id="2.60.120.200">
    <property type="match status" value="1"/>
</dbReference>
<dbReference type="GO" id="GO:0007163">
    <property type="term" value="P:establishment or maintenance of cell polarity"/>
    <property type="evidence" value="ECO:0007669"/>
    <property type="project" value="UniProtKB-ARBA"/>
</dbReference>
<dbReference type="FunFam" id="2.60.40.60:FF:000021">
    <property type="entry name" value="FAT atypical cadherin 1"/>
    <property type="match status" value="1"/>
</dbReference>
<dbReference type="GO" id="GO:0045296">
    <property type="term" value="F:cadherin binding"/>
    <property type="evidence" value="ECO:0007669"/>
    <property type="project" value="TreeGrafter"/>
</dbReference>